<evidence type="ECO:0000256" key="1">
    <source>
        <dbReference type="SAM" id="MobiDB-lite"/>
    </source>
</evidence>
<protein>
    <submittedName>
        <fullName evidence="2">Uncharacterized protein</fullName>
    </submittedName>
</protein>
<name>A0A423SU68_PENVA</name>
<comment type="caution">
    <text evidence="2">The sequence shown here is derived from an EMBL/GenBank/DDBJ whole genome shotgun (WGS) entry which is preliminary data.</text>
</comment>
<feature type="compositionally biased region" description="Basic and acidic residues" evidence="1">
    <location>
        <begin position="151"/>
        <end position="164"/>
    </location>
</feature>
<organism evidence="2 3">
    <name type="scientific">Penaeus vannamei</name>
    <name type="common">Whiteleg shrimp</name>
    <name type="synonym">Litopenaeus vannamei</name>
    <dbReference type="NCBI Taxonomy" id="6689"/>
    <lineage>
        <taxon>Eukaryota</taxon>
        <taxon>Metazoa</taxon>
        <taxon>Ecdysozoa</taxon>
        <taxon>Arthropoda</taxon>
        <taxon>Crustacea</taxon>
        <taxon>Multicrustacea</taxon>
        <taxon>Malacostraca</taxon>
        <taxon>Eumalacostraca</taxon>
        <taxon>Eucarida</taxon>
        <taxon>Decapoda</taxon>
        <taxon>Dendrobranchiata</taxon>
        <taxon>Penaeoidea</taxon>
        <taxon>Penaeidae</taxon>
        <taxon>Penaeus</taxon>
    </lineage>
</organism>
<accession>A0A423SU68</accession>
<keyword evidence="3" id="KW-1185">Reference proteome</keyword>
<dbReference type="EMBL" id="QCYY01002758">
    <property type="protein sequence ID" value="ROT67782.1"/>
    <property type="molecule type" value="Genomic_DNA"/>
</dbReference>
<sequence>MEGEKGSKIVSQQLLKGNRGMYYTESDCSAISTRCVILLRCSLGQFRCMPLGTFSSIIIIFTPRRYDTIEPANGTYIPSAHSAHGHSHEPRSLHITSVQQNQHSSPLQTVTTTTVTPYHVSHTPSRHAATTPRTTTRRTTKRTDYQTGTDTQHDTSHQNATHHERTVYHDDYSDHTTGHAYSYTTIYRPRHTSTTSHDYTAPHHRATTSDHRHDTQTPTGQTHYANCHSRHRTTSTHDYTRTNPPYDTDLWSRDHNPPRLRSSPHLHDYTVTTSTDYHRQTTTSATTTDDYLRAQRHIHDHDYGTVTLTPPTLPPRLYHCYDLPPRLASSATTTVTDHHHVSLPPDDTPCHHHRSDYPTVHTTLARNSAQCTYQANDY</sequence>
<dbReference type="Proteomes" id="UP000283509">
    <property type="component" value="Unassembled WGS sequence"/>
</dbReference>
<feature type="region of interest" description="Disordered" evidence="1">
    <location>
        <begin position="118"/>
        <end position="164"/>
    </location>
</feature>
<reference evidence="2 3" key="2">
    <citation type="submission" date="2019-01" db="EMBL/GenBank/DDBJ databases">
        <title>The decoding of complex shrimp genome reveals the adaptation for benthos swimmer, frequently molting mechanism and breeding impact on genome.</title>
        <authorList>
            <person name="Sun Y."/>
            <person name="Gao Y."/>
            <person name="Yu Y."/>
        </authorList>
    </citation>
    <scope>NUCLEOTIDE SEQUENCE [LARGE SCALE GENOMIC DNA]</scope>
    <source>
        <tissue evidence="2">Muscle</tissue>
    </source>
</reference>
<evidence type="ECO:0000313" key="2">
    <source>
        <dbReference type="EMBL" id="ROT67782.1"/>
    </source>
</evidence>
<reference evidence="2 3" key="1">
    <citation type="submission" date="2018-04" db="EMBL/GenBank/DDBJ databases">
        <authorList>
            <person name="Zhang X."/>
            <person name="Yuan J."/>
            <person name="Li F."/>
            <person name="Xiang J."/>
        </authorList>
    </citation>
    <scope>NUCLEOTIDE SEQUENCE [LARGE SCALE GENOMIC DNA]</scope>
    <source>
        <tissue evidence="2">Muscle</tissue>
    </source>
</reference>
<feature type="region of interest" description="Disordered" evidence="1">
    <location>
        <begin position="193"/>
        <end position="241"/>
    </location>
</feature>
<proteinExistence type="predicted"/>
<evidence type="ECO:0000313" key="3">
    <source>
        <dbReference type="Proteomes" id="UP000283509"/>
    </source>
</evidence>
<dbReference type="AlphaFoldDB" id="A0A423SU68"/>
<gene>
    <name evidence="2" type="ORF">C7M84_014111</name>
</gene>